<proteinExistence type="predicted"/>
<organism evidence="2 3">
    <name type="scientific">Phaeobacter gallaeciensis</name>
    <dbReference type="NCBI Taxonomy" id="60890"/>
    <lineage>
        <taxon>Bacteria</taxon>
        <taxon>Pseudomonadati</taxon>
        <taxon>Pseudomonadota</taxon>
        <taxon>Alphaproteobacteria</taxon>
        <taxon>Rhodobacterales</taxon>
        <taxon>Roseobacteraceae</taxon>
        <taxon>Phaeobacter</taxon>
    </lineage>
</organism>
<dbReference type="InterPro" id="IPR050931">
    <property type="entry name" value="Mito_Protein_Transport_Metaxin"/>
</dbReference>
<dbReference type="InterPro" id="IPR036249">
    <property type="entry name" value="Thioredoxin-like_sf"/>
</dbReference>
<dbReference type="InterPro" id="IPR040079">
    <property type="entry name" value="Glutathione_S-Trfase"/>
</dbReference>
<dbReference type="Proteomes" id="UP000252706">
    <property type="component" value="Unassembled WGS sequence"/>
</dbReference>
<dbReference type="InterPro" id="IPR026928">
    <property type="entry name" value="FAX/IsoI-like"/>
</dbReference>
<comment type="caution">
    <text evidence="2">The sequence shown here is derived from an EMBL/GenBank/DDBJ whole genome shotgun (WGS) entry which is preliminary data.</text>
</comment>
<evidence type="ECO:0000259" key="1">
    <source>
        <dbReference type="Pfam" id="PF17172"/>
    </source>
</evidence>
<dbReference type="GO" id="GO:0005737">
    <property type="term" value="C:cytoplasm"/>
    <property type="evidence" value="ECO:0007669"/>
    <property type="project" value="TreeGrafter"/>
</dbReference>
<keyword evidence="2" id="KW-0808">Transferase</keyword>
<feature type="domain" description="Thioredoxin-like fold" evidence="1">
    <location>
        <begin position="18"/>
        <end position="113"/>
    </location>
</feature>
<gene>
    <name evidence="2" type="ORF">DS909_05310</name>
</gene>
<dbReference type="AlphaFoldDB" id="A0A366X897"/>
<dbReference type="SUPFAM" id="SSF52833">
    <property type="entry name" value="Thioredoxin-like"/>
    <property type="match status" value="1"/>
</dbReference>
<name>A0A366X897_9RHOB</name>
<evidence type="ECO:0000313" key="2">
    <source>
        <dbReference type="EMBL" id="RBW60041.1"/>
    </source>
</evidence>
<dbReference type="PANTHER" id="PTHR12289">
    <property type="entry name" value="METAXIN RELATED"/>
    <property type="match status" value="1"/>
</dbReference>
<dbReference type="RefSeq" id="WP_113822405.1">
    <property type="nucleotide sequence ID" value="NZ_QOCE01000012.1"/>
</dbReference>
<dbReference type="SFLD" id="SFLDG01200">
    <property type="entry name" value="SUF1.1"/>
    <property type="match status" value="1"/>
</dbReference>
<reference evidence="2 3" key="1">
    <citation type="submission" date="2018-07" db="EMBL/GenBank/DDBJ databases">
        <title>Modular assembly of carbohydrate-degrading microbial communities in the ocean.</title>
        <authorList>
            <person name="Enke T.N."/>
            <person name="Datta M.S."/>
            <person name="Schwartzman J.A."/>
            <person name="Cermak N."/>
            <person name="Schmitz D.A."/>
            <person name="Barrere J."/>
            <person name="Cordero O.X."/>
        </authorList>
    </citation>
    <scope>NUCLEOTIDE SEQUENCE [LARGE SCALE GENOMIC DNA]</scope>
    <source>
        <strain evidence="2 3">C3M10</strain>
    </source>
</reference>
<dbReference type="Gene3D" id="1.20.1050.10">
    <property type="match status" value="1"/>
</dbReference>
<dbReference type="GO" id="GO:0016740">
    <property type="term" value="F:transferase activity"/>
    <property type="evidence" value="ECO:0007669"/>
    <property type="project" value="UniProtKB-KW"/>
</dbReference>
<dbReference type="Pfam" id="PF13410">
    <property type="entry name" value="GST_C_2"/>
    <property type="match status" value="1"/>
</dbReference>
<protein>
    <submittedName>
        <fullName evidence="2">Glutathione S-transferase family protein</fullName>
    </submittedName>
</protein>
<dbReference type="PANTHER" id="PTHR12289:SF41">
    <property type="entry name" value="FAILED AXON CONNECTIONS-RELATED"/>
    <property type="match status" value="1"/>
</dbReference>
<dbReference type="SUPFAM" id="SSF47616">
    <property type="entry name" value="GST C-terminal domain-like"/>
    <property type="match status" value="1"/>
</dbReference>
<dbReference type="SFLD" id="SFLDS00019">
    <property type="entry name" value="Glutathione_Transferase_(cytos"/>
    <property type="match status" value="1"/>
</dbReference>
<dbReference type="Pfam" id="PF17172">
    <property type="entry name" value="GST_N_4"/>
    <property type="match status" value="1"/>
</dbReference>
<sequence>MLTLLTYPAAFGLFSGSPFCVKAAYMLELSGQSWQRSDMLDPRKMPHRKLPVLRTRERLMPDSDTIRHWLESQGANFDQGLSDIQKGQSRALIRMAEDHLYFQMVADRWCNDQVWPHLRDTFFHEIPRFARGFVSGSIRKSVIKGLDMQGVTRFSEAERLDRVEQDLTAITAFLWQSPFLMGERPTSADLSVAPILAAIRATPVRTELRGRIERDQVLSDYIDRVDQAIVLK</sequence>
<dbReference type="OrthoDB" id="7664269at2"/>
<dbReference type="InterPro" id="IPR036282">
    <property type="entry name" value="Glutathione-S-Trfase_C_sf"/>
</dbReference>
<dbReference type="CDD" id="cd03193">
    <property type="entry name" value="GST_C_Metaxin"/>
    <property type="match status" value="1"/>
</dbReference>
<evidence type="ECO:0000313" key="3">
    <source>
        <dbReference type="Proteomes" id="UP000252706"/>
    </source>
</evidence>
<accession>A0A366X897</accession>
<dbReference type="SFLD" id="SFLDG01180">
    <property type="entry name" value="SUF1"/>
    <property type="match status" value="1"/>
</dbReference>
<dbReference type="InterPro" id="IPR012336">
    <property type="entry name" value="Thioredoxin-like_fold"/>
</dbReference>
<dbReference type="Gene3D" id="3.40.30.10">
    <property type="entry name" value="Glutaredoxin"/>
    <property type="match status" value="1"/>
</dbReference>
<dbReference type="EMBL" id="QOCE01000012">
    <property type="protein sequence ID" value="RBW60041.1"/>
    <property type="molecule type" value="Genomic_DNA"/>
</dbReference>